<reference evidence="8" key="1">
    <citation type="journal article" date="2019" name="Int. J. Syst. Evol. Microbiol.">
        <title>The Global Catalogue of Microorganisms (GCM) 10K type strain sequencing project: providing services to taxonomists for standard genome sequencing and annotation.</title>
        <authorList>
            <consortium name="The Broad Institute Genomics Platform"/>
            <consortium name="The Broad Institute Genome Sequencing Center for Infectious Disease"/>
            <person name="Wu L."/>
            <person name="Ma J."/>
        </authorList>
    </citation>
    <scope>NUCLEOTIDE SEQUENCE [LARGE SCALE GENOMIC DNA]</scope>
    <source>
        <strain evidence="8">CGMCC 4.7317</strain>
    </source>
</reference>
<organism evidence="7 8">
    <name type="scientific">Longivirga aurantiaca</name>
    <dbReference type="NCBI Taxonomy" id="1837743"/>
    <lineage>
        <taxon>Bacteria</taxon>
        <taxon>Bacillati</taxon>
        <taxon>Actinomycetota</taxon>
        <taxon>Actinomycetes</taxon>
        <taxon>Sporichthyales</taxon>
        <taxon>Sporichthyaceae</taxon>
        <taxon>Longivirga</taxon>
    </lineage>
</organism>
<dbReference type="PRINTS" id="PR00411">
    <property type="entry name" value="PNDRDTASEI"/>
</dbReference>
<comment type="caution">
    <text evidence="7">The sequence shown here is derived from an EMBL/GenBank/DDBJ whole genome shotgun (WGS) entry which is preliminary data.</text>
</comment>
<dbReference type="EMBL" id="JBHSTI010000002">
    <property type="protein sequence ID" value="MFC6236333.1"/>
    <property type="molecule type" value="Genomic_DNA"/>
</dbReference>
<keyword evidence="8" id="KW-1185">Reference proteome</keyword>
<dbReference type="Pfam" id="PF07992">
    <property type="entry name" value="Pyr_redox_2"/>
    <property type="match status" value="1"/>
</dbReference>
<evidence type="ECO:0000259" key="5">
    <source>
        <dbReference type="Pfam" id="PF07992"/>
    </source>
</evidence>
<dbReference type="InterPro" id="IPR050446">
    <property type="entry name" value="FAD-oxidoreductase/Apoptosis"/>
</dbReference>
<dbReference type="InterPro" id="IPR028202">
    <property type="entry name" value="Reductase_C"/>
</dbReference>
<sequence>MMRSICIVGASLAGLRGAEEIRRQGFEGRMTLIGAEAQFPPFDRPPLSKAVLASTWTLEQARLPVFEDLDAAIHLGVAATDLDLAARCVRVQGGTSVPFDGLMIATGTEVIRLRCPGADLPGVRYLRSADDASLLLARISRRPRVAVIGAGFIGSEIASVCRERGLEVTLIDSSPLPLEPQVGRLVASYIFQQHRDRGVATRFGASVTSIEGDSDVTGVTLSGGDTIAADLVVVGIGVRPAVGWLSGSGLDISDGVLCDEECRAIGADGVVAAGDVARWQNPAYGRAMRIEHWTNAVEQSEYAARSLLGVQEGPFRSIPYFWSDQFTMHLQCAGVRGDTDEVVEGSMATGAFVIESRVDDRVVGVLASNSVNRFQKARRALAAARAHS</sequence>
<evidence type="ECO:0000256" key="1">
    <source>
        <dbReference type="ARBA" id="ARBA00001974"/>
    </source>
</evidence>
<dbReference type="InterPro" id="IPR023753">
    <property type="entry name" value="FAD/NAD-binding_dom"/>
</dbReference>
<dbReference type="RefSeq" id="WP_386763380.1">
    <property type="nucleotide sequence ID" value="NZ_JBHSTI010000002.1"/>
</dbReference>
<dbReference type="Gene3D" id="3.30.390.30">
    <property type="match status" value="1"/>
</dbReference>
<evidence type="ECO:0000256" key="3">
    <source>
        <dbReference type="ARBA" id="ARBA00022827"/>
    </source>
</evidence>
<evidence type="ECO:0000313" key="8">
    <source>
        <dbReference type="Proteomes" id="UP001596138"/>
    </source>
</evidence>
<dbReference type="PRINTS" id="PR00368">
    <property type="entry name" value="FADPNR"/>
</dbReference>
<keyword evidence="3" id="KW-0274">FAD</keyword>
<keyword evidence="2" id="KW-0285">Flavoprotein</keyword>
<proteinExistence type="predicted"/>
<dbReference type="InterPro" id="IPR036188">
    <property type="entry name" value="FAD/NAD-bd_sf"/>
</dbReference>
<comment type="cofactor">
    <cofactor evidence="1">
        <name>FAD</name>
        <dbReference type="ChEBI" id="CHEBI:57692"/>
    </cofactor>
</comment>
<feature type="domain" description="FAD/NAD(P)-binding" evidence="5">
    <location>
        <begin position="4"/>
        <end position="299"/>
    </location>
</feature>
<gene>
    <name evidence="7" type="ORF">ACFQGU_00465</name>
</gene>
<dbReference type="Proteomes" id="UP001596138">
    <property type="component" value="Unassembled WGS sequence"/>
</dbReference>
<keyword evidence="4" id="KW-0560">Oxidoreductase</keyword>
<dbReference type="Pfam" id="PF14759">
    <property type="entry name" value="Reductase_C"/>
    <property type="match status" value="1"/>
</dbReference>
<dbReference type="Gene3D" id="3.50.50.60">
    <property type="entry name" value="FAD/NAD(P)-binding domain"/>
    <property type="match status" value="2"/>
</dbReference>
<dbReference type="PANTHER" id="PTHR43557">
    <property type="entry name" value="APOPTOSIS-INDUCING FACTOR 1"/>
    <property type="match status" value="1"/>
</dbReference>
<dbReference type="SUPFAM" id="SSF51905">
    <property type="entry name" value="FAD/NAD(P)-binding domain"/>
    <property type="match status" value="1"/>
</dbReference>
<name>A0ABW1SWT2_9ACTN</name>
<evidence type="ECO:0000256" key="4">
    <source>
        <dbReference type="ARBA" id="ARBA00023002"/>
    </source>
</evidence>
<evidence type="ECO:0000259" key="6">
    <source>
        <dbReference type="Pfam" id="PF14759"/>
    </source>
</evidence>
<protein>
    <submittedName>
        <fullName evidence="7">NAD(P)/FAD-dependent oxidoreductase</fullName>
    </submittedName>
</protein>
<evidence type="ECO:0000313" key="7">
    <source>
        <dbReference type="EMBL" id="MFC6236333.1"/>
    </source>
</evidence>
<accession>A0ABW1SWT2</accession>
<dbReference type="SUPFAM" id="SSF55424">
    <property type="entry name" value="FAD/NAD-linked reductases, dimerisation (C-terminal) domain"/>
    <property type="match status" value="1"/>
</dbReference>
<dbReference type="PANTHER" id="PTHR43557:SF2">
    <property type="entry name" value="RIESKE DOMAIN-CONTAINING PROTEIN-RELATED"/>
    <property type="match status" value="1"/>
</dbReference>
<evidence type="ECO:0000256" key="2">
    <source>
        <dbReference type="ARBA" id="ARBA00022630"/>
    </source>
</evidence>
<dbReference type="InterPro" id="IPR016156">
    <property type="entry name" value="FAD/NAD-linked_Rdtase_dimer_sf"/>
</dbReference>
<feature type="domain" description="Reductase C-terminal" evidence="6">
    <location>
        <begin position="320"/>
        <end position="385"/>
    </location>
</feature>